<dbReference type="Proteomes" id="UP000013827">
    <property type="component" value="Unassembled WGS sequence"/>
</dbReference>
<dbReference type="KEGG" id="ehx:EMIHUDRAFT_239391"/>
<dbReference type="GeneID" id="17265987"/>
<accession>A0A0D3JAA5</accession>
<dbReference type="EnsemblProtists" id="EOD23656">
    <property type="protein sequence ID" value="EOD23656"/>
    <property type="gene ID" value="EMIHUDRAFT_239391"/>
</dbReference>
<dbReference type="AlphaFoldDB" id="A0A0D3JAA5"/>
<keyword evidence="2" id="KW-1133">Transmembrane helix</keyword>
<organism evidence="3 4">
    <name type="scientific">Emiliania huxleyi (strain CCMP1516)</name>
    <dbReference type="NCBI Taxonomy" id="280463"/>
    <lineage>
        <taxon>Eukaryota</taxon>
        <taxon>Haptista</taxon>
        <taxon>Haptophyta</taxon>
        <taxon>Prymnesiophyceae</taxon>
        <taxon>Isochrysidales</taxon>
        <taxon>Noelaerhabdaceae</taxon>
        <taxon>Emiliania</taxon>
    </lineage>
</organism>
<evidence type="ECO:0000256" key="1">
    <source>
        <dbReference type="SAM" id="MobiDB-lite"/>
    </source>
</evidence>
<dbReference type="RefSeq" id="XP_005772869.1">
    <property type="nucleotide sequence ID" value="XM_005772812.1"/>
</dbReference>
<reference evidence="4" key="1">
    <citation type="journal article" date="2013" name="Nature">
        <title>Pan genome of the phytoplankton Emiliania underpins its global distribution.</title>
        <authorList>
            <person name="Read B.A."/>
            <person name="Kegel J."/>
            <person name="Klute M.J."/>
            <person name="Kuo A."/>
            <person name="Lefebvre S.C."/>
            <person name="Maumus F."/>
            <person name="Mayer C."/>
            <person name="Miller J."/>
            <person name="Monier A."/>
            <person name="Salamov A."/>
            <person name="Young J."/>
            <person name="Aguilar M."/>
            <person name="Claverie J.M."/>
            <person name="Frickenhaus S."/>
            <person name="Gonzalez K."/>
            <person name="Herman E.K."/>
            <person name="Lin Y.C."/>
            <person name="Napier J."/>
            <person name="Ogata H."/>
            <person name="Sarno A.F."/>
            <person name="Shmutz J."/>
            <person name="Schroeder D."/>
            <person name="de Vargas C."/>
            <person name="Verret F."/>
            <person name="von Dassow P."/>
            <person name="Valentin K."/>
            <person name="Van de Peer Y."/>
            <person name="Wheeler G."/>
            <person name="Dacks J.B."/>
            <person name="Delwiche C.F."/>
            <person name="Dyhrman S.T."/>
            <person name="Glockner G."/>
            <person name="John U."/>
            <person name="Richards T."/>
            <person name="Worden A.Z."/>
            <person name="Zhang X."/>
            <person name="Grigoriev I.V."/>
            <person name="Allen A.E."/>
            <person name="Bidle K."/>
            <person name="Borodovsky M."/>
            <person name="Bowler C."/>
            <person name="Brownlee C."/>
            <person name="Cock J.M."/>
            <person name="Elias M."/>
            <person name="Gladyshev V.N."/>
            <person name="Groth M."/>
            <person name="Guda C."/>
            <person name="Hadaegh A."/>
            <person name="Iglesias-Rodriguez M.D."/>
            <person name="Jenkins J."/>
            <person name="Jones B.M."/>
            <person name="Lawson T."/>
            <person name="Leese F."/>
            <person name="Lindquist E."/>
            <person name="Lobanov A."/>
            <person name="Lomsadze A."/>
            <person name="Malik S.B."/>
            <person name="Marsh M.E."/>
            <person name="Mackinder L."/>
            <person name="Mock T."/>
            <person name="Mueller-Roeber B."/>
            <person name="Pagarete A."/>
            <person name="Parker M."/>
            <person name="Probert I."/>
            <person name="Quesneville H."/>
            <person name="Raines C."/>
            <person name="Rensing S.A."/>
            <person name="Riano-Pachon D.M."/>
            <person name="Richier S."/>
            <person name="Rokitta S."/>
            <person name="Shiraiwa Y."/>
            <person name="Soanes D.M."/>
            <person name="van der Giezen M."/>
            <person name="Wahlund T.M."/>
            <person name="Williams B."/>
            <person name="Wilson W."/>
            <person name="Wolfe G."/>
            <person name="Wurch L.L."/>
        </authorList>
    </citation>
    <scope>NUCLEOTIDE SEQUENCE</scope>
</reference>
<dbReference type="GeneID" id="17269201"/>
<keyword evidence="2" id="KW-0472">Membrane</keyword>
<reference evidence="3" key="2">
    <citation type="submission" date="2024-10" db="UniProtKB">
        <authorList>
            <consortium name="EnsemblProtists"/>
        </authorList>
    </citation>
    <scope>IDENTIFICATION</scope>
</reference>
<dbReference type="HOGENOM" id="CLU_2532208_0_0_1"/>
<dbReference type="KEGG" id="ehx:EMIHUDRAFT_208287"/>
<evidence type="ECO:0000313" key="4">
    <source>
        <dbReference type="Proteomes" id="UP000013827"/>
    </source>
</evidence>
<feature type="region of interest" description="Disordered" evidence="1">
    <location>
        <begin position="1"/>
        <end position="37"/>
    </location>
</feature>
<evidence type="ECO:0000313" key="3">
    <source>
        <dbReference type="EnsemblProtists" id="EOD20440"/>
    </source>
</evidence>
<sequence>MGRTSGGDRAGRRNNFAANIGSKHHAHTQRKSVQEMHDRAIAKRQPLPWQQIGLVSVSFVSFCTLLYLYLNYLAEDDDDLEESE</sequence>
<feature type="transmembrane region" description="Helical" evidence="2">
    <location>
        <begin position="52"/>
        <end position="70"/>
    </location>
</feature>
<evidence type="ECO:0008006" key="5">
    <source>
        <dbReference type="Google" id="ProtNLM"/>
    </source>
</evidence>
<keyword evidence="2" id="KW-0812">Transmembrane</keyword>
<dbReference type="RefSeq" id="XP_005776085.1">
    <property type="nucleotide sequence ID" value="XM_005776028.1"/>
</dbReference>
<evidence type="ECO:0000256" key="2">
    <source>
        <dbReference type="SAM" id="Phobius"/>
    </source>
</evidence>
<keyword evidence="4" id="KW-1185">Reference proteome</keyword>
<name>A0A0D3JAA5_EMIH1</name>
<dbReference type="PaxDb" id="2903-EOD20440"/>
<proteinExistence type="predicted"/>
<protein>
    <recommendedName>
        <fullName evidence="5">Triple QxxK/R motif-containing protein</fullName>
    </recommendedName>
</protein>
<dbReference type="EnsemblProtists" id="EOD20440">
    <property type="protein sequence ID" value="EOD20440"/>
    <property type="gene ID" value="EMIHUDRAFT_208287"/>
</dbReference>